<protein>
    <submittedName>
        <fullName evidence="1">Uncharacterized protein</fullName>
    </submittedName>
</protein>
<dbReference type="Proteomes" id="UP001162992">
    <property type="component" value="Chromosome 3"/>
</dbReference>
<comment type="caution">
    <text evidence="1">The sequence shown here is derived from an EMBL/GenBank/DDBJ whole genome shotgun (WGS) entry which is preliminary data.</text>
</comment>
<gene>
    <name evidence="1" type="ORF">O6H91_03G051800</name>
</gene>
<evidence type="ECO:0000313" key="1">
    <source>
        <dbReference type="EMBL" id="KAJ7561998.1"/>
    </source>
</evidence>
<reference evidence="2" key="1">
    <citation type="journal article" date="2024" name="Proc. Natl. Acad. Sci. U.S.A.">
        <title>Extraordinary preservation of gene collinearity over three hundred million years revealed in homosporous lycophytes.</title>
        <authorList>
            <person name="Li C."/>
            <person name="Wickell D."/>
            <person name="Kuo L.Y."/>
            <person name="Chen X."/>
            <person name="Nie B."/>
            <person name="Liao X."/>
            <person name="Peng D."/>
            <person name="Ji J."/>
            <person name="Jenkins J."/>
            <person name="Williams M."/>
            <person name="Shu S."/>
            <person name="Plott C."/>
            <person name="Barry K."/>
            <person name="Rajasekar S."/>
            <person name="Grimwood J."/>
            <person name="Han X."/>
            <person name="Sun S."/>
            <person name="Hou Z."/>
            <person name="He W."/>
            <person name="Dai G."/>
            <person name="Sun C."/>
            <person name="Schmutz J."/>
            <person name="Leebens-Mack J.H."/>
            <person name="Li F.W."/>
            <person name="Wang L."/>
        </authorList>
    </citation>
    <scope>NUCLEOTIDE SEQUENCE [LARGE SCALE GENOMIC DNA]</scope>
    <source>
        <strain evidence="2">cv. PW_Plant_1</strain>
    </source>
</reference>
<sequence>MTMVKEYRVRCKFIAMTSHVVVEATCTRNETHFTLLIPGLPDDLSLLCLARVPRRYHNLLRTVCKRWKECGSSELFYSLRKILGVVEGWVYVLSRDKSECLRWHVLDPLAKRWMQLPNMPDGCLRRYGMACEVLDMQLFVMGGCGKYENPTNEVLRYDPLRNIWREAPCMETPRCYFGSGVFNGQIYAIGGMGSTSGALTSWEVYDKKSKQWSSYDDPNIVSDLGESLVLDGRIYVRHACPSFIPPSCAWVHNPEQNTWDTIDNEMMQRWCGPATAVGDDIYMLDQTLGIKLMLLDKETNSWNSVGRLSTHSIRPTCRIAAVGNSLYVVGRGLKALVLNLEKVQNHRGLLVTSSINGLECSDEIIVSCNIIEL</sequence>
<evidence type="ECO:0000313" key="2">
    <source>
        <dbReference type="Proteomes" id="UP001162992"/>
    </source>
</evidence>
<proteinExistence type="predicted"/>
<name>A0ACC2E6J9_DIPCM</name>
<organism evidence="1 2">
    <name type="scientific">Diphasiastrum complanatum</name>
    <name type="common">Issler's clubmoss</name>
    <name type="synonym">Lycopodium complanatum</name>
    <dbReference type="NCBI Taxonomy" id="34168"/>
    <lineage>
        <taxon>Eukaryota</taxon>
        <taxon>Viridiplantae</taxon>
        <taxon>Streptophyta</taxon>
        <taxon>Embryophyta</taxon>
        <taxon>Tracheophyta</taxon>
        <taxon>Lycopodiopsida</taxon>
        <taxon>Lycopodiales</taxon>
        <taxon>Lycopodiaceae</taxon>
        <taxon>Lycopodioideae</taxon>
        <taxon>Diphasiastrum</taxon>
    </lineage>
</organism>
<dbReference type="EMBL" id="CM055094">
    <property type="protein sequence ID" value="KAJ7561998.1"/>
    <property type="molecule type" value="Genomic_DNA"/>
</dbReference>
<keyword evidence="2" id="KW-1185">Reference proteome</keyword>
<accession>A0ACC2E6J9</accession>